<dbReference type="RefSeq" id="WP_120779589.1">
    <property type="nucleotide sequence ID" value="NZ_JBHLUP010000002.1"/>
</dbReference>
<evidence type="ECO:0000313" key="3">
    <source>
        <dbReference type="EMBL" id="RKN55400.1"/>
    </source>
</evidence>
<dbReference type="SMART" id="SM00382">
    <property type="entry name" value="AAA"/>
    <property type="match status" value="1"/>
</dbReference>
<proteinExistence type="predicted"/>
<accession>A0A3B0A4M2</accession>
<dbReference type="EMBL" id="RBAN01000002">
    <property type="protein sequence ID" value="RKN55400.1"/>
    <property type="molecule type" value="Genomic_DNA"/>
</dbReference>
<evidence type="ECO:0000256" key="1">
    <source>
        <dbReference type="SAM" id="Phobius"/>
    </source>
</evidence>
<dbReference type="PANTHER" id="PTHR46844">
    <property type="entry name" value="SLR5058 PROTEIN"/>
    <property type="match status" value="1"/>
</dbReference>
<gene>
    <name evidence="3" type="ORF">D7193_12125</name>
</gene>
<dbReference type="Pfam" id="PF05729">
    <property type="entry name" value="NACHT"/>
    <property type="match status" value="1"/>
</dbReference>
<dbReference type="AlphaFoldDB" id="A0A3B0A4M2"/>
<dbReference type="SUPFAM" id="SSF52540">
    <property type="entry name" value="P-loop containing nucleoside triphosphate hydrolases"/>
    <property type="match status" value="1"/>
</dbReference>
<dbReference type="InterPro" id="IPR027417">
    <property type="entry name" value="P-loop_NTPase"/>
</dbReference>
<feature type="transmembrane region" description="Helical" evidence="1">
    <location>
        <begin position="852"/>
        <end position="871"/>
    </location>
</feature>
<dbReference type="OrthoDB" id="135105at2"/>
<dbReference type="InterPro" id="IPR007111">
    <property type="entry name" value="NACHT_NTPase"/>
</dbReference>
<feature type="transmembrane region" description="Helical" evidence="1">
    <location>
        <begin position="16"/>
        <end position="35"/>
    </location>
</feature>
<evidence type="ECO:0000313" key="4">
    <source>
        <dbReference type="Proteomes" id="UP000279968"/>
    </source>
</evidence>
<dbReference type="InterPro" id="IPR003593">
    <property type="entry name" value="AAA+_ATPase"/>
</dbReference>
<evidence type="ECO:0000259" key="2">
    <source>
        <dbReference type="PROSITE" id="PS50837"/>
    </source>
</evidence>
<keyword evidence="1" id="KW-0812">Transmembrane</keyword>
<feature type="transmembrane region" description="Helical" evidence="1">
    <location>
        <begin position="826"/>
        <end position="846"/>
    </location>
</feature>
<feature type="transmembrane region" description="Helical" evidence="1">
    <location>
        <begin position="789"/>
        <end position="805"/>
    </location>
</feature>
<dbReference type="PROSITE" id="PS50837">
    <property type="entry name" value="NACHT"/>
    <property type="match status" value="1"/>
</dbReference>
<keyword evidence="1" id="KW-1133">Transmembrane helix</keyword>
<protein>
    <submittedName>
        <fullName evidence="3">NACHT domain-containing protein</fullName>
    </submittedName>
</protein>
<comment type="caution">
    <text evidence="3">The sequence shown here is derived from an EMBL/GenBank/DDBJ whole genome shotgun (WGS) entry which is preliminary data.</text>
</comment>
<dbReference type="Proteomes" id="UP000279968">
    <property type="component" value="Unassembled WGS sequence"/>
</dbReference>
<dbReference type="PANTHER" id="PTHR46844:SF1">
    <property type="entry name" value="SLR5058 PROTEIN"/>
    <property type="match status" value="1"/>
</dbReference>
<feature type="transmembrane region" description="Helical" evidence="1">
    <location>
        <begin position="755"/>
        <end position="777"/>
    </location>
</feature>
<sequence length="905" mass="99915">MRETFDRLLHLSVEQAGLLVAVLGLVGTLVTTLKLSARMRRLAGLGIRTFAYRAGIPSRKYGRWFVRKYASIENVYLDRVEALDLAATYVPLTVTSDSNPSDAELLGTDVMGANRGRKIIVLGDPGSGKSTLLRAYGAGITKRAWGAILLGGDWRPTKGEVPFLIPLRKLRAESGANAVEQYLLKLLIDAGITRRPEWCLRRLLKDGRCLVLLDGLDEVAEARYHSVLQAVGDFCEGENTELPTGLARVVLTCRRQNFLKIRDDWMPWFSDEFYMLAPFRDSDVQRYVAKRKSAFHSPKSPKTFLADLKASGNFDLHRSPLILAMSVGLYVRDPAFIIPSSIPVLYDAMISEMLRRRSADSSPVSQSLKFDAMDKRRLLRDIALKSAELSNHFESFSRRDLITHAEFLSPELTSVGRDQVDEFVEEIVTRAGLVFDASDDGLLSFTHRSIHEFLAAEAISRMEDGGINFISERASHDAWRQSLMFVVASAPQADELLIRIASVSPELAGHALASARVSKEVAAGVLATLGDRARQQGQVKIIVPAILAATRSPEPAISDTAVQLVREILLSNAEDEQTDGQVDQEKRLRALFGGDTFGALQVLDDVANSNSPQVAALSGELAGLVPNNARLVAPLWRSLNTPGIENEPACKAIISNLLTLAMKPDCFVELQSQETLGEREFSGRTLSEVYPFKRAVPLSSNFVKLLALADELSVEPLGPKPCPFFEAKRLDPKAFKNLERDNRYTVKVPIHVTQWFLTTLAIVGTLGAATWATYLLFVDFGRLTRPYGMNNAVLVLLSMAAPYMAHRFIRIERLPAPGSMQYELGCFSVVFAPLPPIAISVALLPIAASSVVLFLIAASVANFVFFFLPLARVAPLTHVFYIPALNPYRHVYSDPGCRHWVTKPQ</sequence>
<keyword evidence="1" id="KW-0472">Membrane</keyword>
<dbReference type="Gene3D" id="3.40.50.300">
    <property type="entry name" value="P-loop containing nucleotide triphosphate hydrolases"/>
    <property type="match status" value="1"/>
</dbReference>
<name>A0A3B0A4M2_9ACTN</name>
<reference evidence="3 4" key="1">
    <citation type="journal article" date="2015" name="Int. J. Syst. Evol. Microbiol.">
        <title>Micromonospora costi sp. nov., isolated from a leaf of Costus speciosus.</title>
        <authorList>
            <person name="Thawai C."/>
        </authorList>
    </citation>
    <scope>NUCLEOTIDE SEQUENCE [LARGE SCALE GENOMIC DNA]</scope>
    <source>
        <strain evidence="3 4">CS1-12</strain>
    </source>
</reference>
<organism evidence="3 4">
    <name type="scientific">Micromonospora costi</name>
    <dbReference type="NCBI Taxonomy" id="1530042"/>
    <lineage>
        <taxon>Bacteria</taxon>
        <taxon>Bacillati</taxon>
        <taxon>Actinomycetota</taxon>
        <taxon>Actinomycetes</taxon>
        <taxon>Micromonosporales</taxon>
        <taxon>Micromonosporaceae</taxon>
        <taxon>Micromonospora</taxon>
    </lineage>
</organism>
<keyword evidence="4" id="KW-1185">Reference proteome</keyword>
<feature type="domain" description="NACHT" evidence="2">
    <location>
        <begin position="117"/>
        <end position="254"/>
    </location>
</feature>